<keyword evidence="1" id="KW-0732">Signal</keyword>
<dbReference type="PROSITE" id="PS51257">
    <property type="entry name" value="PROKAR_LIPOPROTEIN"/>
    <property type="match status" value="1"/>
</dbReference>
<sequence length="222" mass="23081">MNTRTTVGLVAALATSAVLVAGCSGTDDSGHSMGSMGSMSMTMSAPAGEAASDHNMADVMWTQMMIPHHQQAVEMAALAEGRTGNTQLLALAAQIKAAQNPEIELMTGWLTAWGQPTMAAGMDHSMHGSGGTSGMMPGGSMPGGSMSDGMMSAEQMTRLQNATGAEFDRAWLEMMIAHHQGAIDSSTQIQANGQSDQVHELAGKIIAGQQAEIDRMRAMLGQ</sequence>
<dbReference type="PANTHER" id="PTHR36933:SF1">
    <property type="entry name" value="SLL0788 PROTEIN"/>
    <property type="match status" value="1"/>
</dbReference>
<feature type="signal peptide" evidence="1">
    <location>
        <begin position="1"/>
        <end position="20"/>
    </location>
</feature>
<evidence type="ECO:0000313" key="4">
    <source>
        <dbReference type="Proteomes" id="UP001501183"/>
    </source>
</evidence>
<dbReference type="PANTHER" id="PTHR36933">
    <property type="entry name" value="SLL0788 PROTEIN"/>
    <property type="match status" value="1"/>
</dbReference>
<dbReference type="Pfam" id="PF03713">
    <property type="entry name" value="DUF305"/>
    <property type="match status" value="1"/>
</dbReference>
<proteinExistence type="predicted"/>
<evidence type="ECO:0000313" key="3">
    <source>
        <dbReference type="EMBL" id="GAA4477551.1"/>
    </source>
</evidence>
<dbReference type="Gene3D" id="1.20.1260.10">
    <property type="match status" value="1"/>
</dbReference>
<dbReference type="EMBL" id="BAABFB010000030">
    <property type="protein sequence ID" value="GAA4477551.1"/>
    <property type="molecule type" value="Genomic_DNA"/>
</dbReference>
<dbReference type="Proteomes" id="UP001501183">
    <property type="component" value="Unassembled WGS sequence"/>
</dbReference>
<accession>A0ABP8P140</accession>
<evidence type="ECO:0000259" key="2">
    <source>
        <dbReference type="Pfam" id="PF03713"/>
    </source>
</evidence>
<dbReference type="InterPro" id="IPR012347">
    <property type="entry name" value="Ferritin-like"/>
</dbReference>
<feature type="domain" description="DUF305" evidence="2">
    <location>
        <begin position="58"/>
        <end position="220"/>
    </location>
</feature>
<keyword evidence="4" id="KW-1185">Reference proteome</keyword>
<name>A0ABP8P140_9NOCA</name>
<comment type="caution">
    <text evidence="3">The sequence shown here is derived from an EMBL/GenBank/DDBJ whole genome shotgun (WGS) entry which is preliminary data.</text>
</comment>
<reference evidence="4" key="1">
    <citation type="journal article" date="2019" name="Int. J. Syst. Evol. Microbiol.">
        <title>The Global Catalogue of Microorganisms (GCM) 10K type strain sequencing project: providing services to taxonomists for standard genome sequencing and annotation.</title>
        <authorList>
            <consortium name="The Broad Institute Genomics Platform"/>
            <consortium name="The Broad Institute Genome Sequencing Center for Infectious Disease"/>
            <person name="Wu L."/>
            <person name="Ma J."/>
        </authorList>
    </citation>
    <scope>NUCLEOTIDE SEQUENCE [LARGE SCALE GENOMIC DNA]</scope>
    <source>
        <strain evidence="4">JCM 32206</strain>
    </source>
</reference>
<dbReference type="RefSeq" id="WP_345344254.1">
    <property type="nucleotide sequence ID" value="NZ_BAABFB010000030.1"/>
</dbReference>
<gene>
    <name evidence="3" type="ORF">GCM10023094_19990</name>
</gene>
<protein>
    <submittedName>
        <fullName evidence="3">DUF305 domain-containing protein</fullName>
    </submittedName>
</protein>
<feature type="chain" id="PRO_5046178929" evidence="1">
    <location>
        <begin position="21"/>
        <end position="222"/>
    </location>
</feature>
<dbReference type="InterPro" id="IPR005183">
    <property type="entry name" value="DUF305_CopM-like"/>
</dbReference>
<evidence type="ECO:0000256" key="1">
    <source>
        <dbReference type="SAM" id="SignalP"/>
    </source>
</evidence>
<organism evidence="3 4">
    <name type="scientific">Rhodococcus olei</name>
    <dbReference type="NCBI Taxonomy" id="2161675"/>
    <lineage>
        <taxon>Bacteria</taxon>
        <taxon>Bacillati</taxon>
        <taxon>Actinomycetota</taxon>
        <taxon>Actinomycetes</taxon>
        <taxon>Mycobacteriales</taxon>
        <taxon>Nocardiaceae</taxon>
        <taxon>Rhodococcus</taxon>
    </lineage>
</organism>